<dbReference type="SMART" id="SM00822">
    <property type="entry name" value="PKS_KR"/>
    <property type="match status" value="1"/>
</dbReference>
<accession>A0ABR0EQ50</accession>
<evidence type="ECO:0000256" key="1">
    <source>
        <dbReference type="ARBA" id="ARBA00023002"/>
    </source>
</evidence>
<proteinExistence type="inferred from homology"/>
<comment type="caution">
    <text evidence="4">The sequence shown here is derived from an EMBL/GenBank/DDBJ whole genome shotgun (WGS) entry which is preliminary data.</text>
</comment>
<dbReference type="SUPFAM" id="SSF51735">
    <property type="entry name" value="NAD(P)-binding Rossmann-fold domains"/>
    <property type="match status" value="1"/>
</dbReference>
<dbReference type="Proteomes" id="UP001305779">
    <property type="component" value="Unassembled WGS sequence"/>
</dbReference>
<protein>
    <recommendedName>
        <fullName evidence="3">Ketoreductase domain-containing protein</fullName>
    </recommendedName>
</protein>
<dbReference type="InterPro" id="IPR036291">
    <property type="entry name" value="NAD(P)-bd_dom_sf"/>
</dbReference>
<dbReference type="EMBL" id="JAXOVC010000003">
    <property type="protein sequence ID" value="KAK4503504.1"/>
    <property type="molecule type" value="Genomic_DNA"/>
</dbReference>
<comment type="similarity">
    <text evidence="2">Belongs to the NAD(P)-dependent epimerase/dehydratase family. Dihydroflavonol-4-reductase subfamily.</text>
</comment>
<dbReference type="PANTHER" id="PTHR10366">
    <property type="entry name" value="NAD DEPENDENT EPIMERASE/DEHYDRATASE"/>
    <property type="match status" value="1"/>
</dbReference>
<dbReference type="InterPro" id="IPR057326">
    <property type="entry name" value="KR_dom"/>
</dbReference>
<evidence type="ECO:0000259" key="3">
    <source>
        <dbReference type="SMART" id="SM00822"/>
    </source>
</evidence>
<reference evidence="4 5" key="1">
    <citation type="journal article" date="2023" name="G3 (Bethesda)">
        <title>A chromosome-level genome assembly of Zasmidium syzygii isolated from banana leaves.</title>
        <authorList>
            <person name="van Westerhoven A.C."/>
            <person name="Mehrabi R."/>
            <person name="Talebi R."/>
            <person name="Steentjes M.B.F."/>
            <person name="Corcolon B."/>
            <person name="Chong P.A."/>
            <person name="Kema G.H.J."/>
            <person name="Seidl M.F."/>
        </authorList>
    </citation>
    <scope>NUCLEOTIDE SEQUENCE [LARGE SCALE GENOMIC DNA]</scope>
    <source>
        <strain evidence="4 5">P124</strain>
    </source>
</reference>
<gene>
    <name evidence="4" type="ORF">PRZ48_004419</name>
</gene>
<dbReference type="Pfam" id="PF01370">
    <property type="entry name" value="Epimerase"/>
    <property type="match status" value="1"/>
</dbReference>
<keyword evidence="1" id="KW-0560">Oxidoreductase</keyword>
<organism evidence="4 5">
    <name type="scientific">Zasmidium cellare</name>
    <name type="common">Wine cellar mold</name>
    <name type="synonym">Racodium cellare</name>
    <dbReference type="NCBI Taxonomy" id="395010"/>
    <lineage>
        <taxon>Eukaryota</taxon>
        <taxon>Fungi</taxon>
        <taxon>Dikarya</taxon>
        <taxon>Ascomycota</taxon>
        <taxon>Pezizomycotina</taxon>
        <taxon>Dothideomycetes</taxon>
        <taxon>Dothideomycetidae</taxon>
        <taxon>Mycosphaerellales</taxon>
        <taxon>Mycosphaerellaceae</taxon>
        <taxon>Zasmidium</taxon>
    </lineage>
</organism>
<dbReference type="PANTHER" id="PTHR10366:SF564">
    <property type="entry name" value="STEROL-4-ALPHA-CARBOXYLATE 3-DEHYDROGENASE, DECARBOXYLATING"/>
    <property type="match status" value="1"/>
</dbReference>
<keyword evidence="5" id="KW-1185">Reference proteome</keyword>
<dbReference type="InterPro" id="IPR050425">
    <property type="entry name" value="NAD(P)_dehydrat-like"/>
</dbReference>
<dbReference type="Gene3D" id="3.40.50.720">
    <property type="entry name" value="NAD(P)-binding Rossmann-like Domain"/>
    <property type="match status" value="1"/>
</dbReference>
<feature type="domain" description="Ketoreductase" evidence="3">
    <location>
        <begin position="4"/>
        <end position="165"/>
    </location>
</feature>
<name>A0ABR0EQ50_ZASCE</name>
<evidence type="ECO:0000313" key="4">
    <source>
        <dbReference type="EMBL" id="KAK4503504.1"/>
    </source>
</evidence>
<evidence type="ECO:0000256" key="2">
    <source>
        <dbReference type="ARBA" id="ARBA00023445"/>
    </source>
</evidence>
<dbReference type="InterPro" id="IPR001509">
    <property type="entry name" value="Epimerase_deHydtase"/>
</dbReference>
<evidence type="ECO:0000313" key="5">
    <source>
        <dbReference type="Proteomes" id="UP001305779"/>
    </source>
</evidence>
<sequence length="350" mass="37996">MAGDLVLITGATGHLGFRVLRYALEQGYTVRAAVRSEAKAETIRSNKALTSKERASSLSFTIVPDILAPGAYDDAVKDVKYIIHVASPLSSSAPDDDYETHMIQPAVQGTLNILEAAKKSPSVKRVVITSSVVAITPLGAFSPDNNASTATPVTSTSRVEDFSGPFPHPLAAYIASKIAALNRAEKWMAEHKPPLDLIHIHPSYIEGRNDLAEKLEDFQSGTNRFIVNLALGEKLSSPNVLTTNHVDDSAYVHVASLDPKIAGNQSFLVTSSGQDGVKWNDVGEIVKRRFPEAVEKGVLSTGGEQGTYYYPYDARKTEETFGIKFKGFEEQVVSVVGHYLEVYEREKGGK</sequence>